<sequence length="387" mass="44314">MREDNLVPRQRSRLSVVCAVVLGILALGFSFLLDSDRFTERLGLIALCITLETSLYSVCLFAEEWIFHLKQRYRGQIRRIVEACFNGHVLLGMLLIYLLLKLGGVSFSYEQLSTISLTCAVYMFSKSLSVLALAPVEISEICEVRKMNVAHGLAWSFFFGYLRFVLPDLNEKVRNNATRMRLSSHRLHILLPLNAAAPNKPEDEDDHVVFHENLPELQLNRAGVRQRSYKNSVYKITGRNNETYYCALEYATPLQTLYQMSQDRNAGFGEKERKEQVLLFYRTLSQILENDPDCRNLFRLVLINDEHTGEAHYLSREIIQHLTQQEGEIHMNPIQENLVHPLPEKGVMRDVHGAAAEDQMSSNPTLMFSLPGSLRSEPVETTDDYGQ</sequence>
<evidence type="ECO:0000256" key="7">
    <source>
        <dbReference type="ARBA" id="ARBA00018708"/>
    </source>
</evidence>
<evidence type="ECO:0000259" key="16">
    <source>
        <dbReference type="Pfam" id="PF23417"/>
    </source>
</evidence>
<dbReference type="GO" id="GO:0033116">
    <property type="term" value="C:endoplasmic reticulum-Golgi intermediate compartment membrane"/>
    <property type="evidence" value="ECO:0007669"/>
    <property type="project" value="UniProtKB-SubCell"/>
</dbReference>
<dbReference type="PANTHER" id="PTHR34339">
    <property type="entry name" value="STIMULATOR OF INTERFERON GENES PROTEIN"/>
    <property type="match status" value="1"/>
</dbReference>
<dbReference type="GO" id="GO:0048471">
    <property type="term" value="C:perinuclear region of cytoplasm"/>
    <property type="evidence" value="ECO:0007669"/>
    <property type="project" value="UniProtKB-SubCell"/>
</dbReference>
<dbReference type="GO" id="GO:0000421">
    <property type="term" value="C:autophagosome membrane"/>
    <property type="evidence" value="ECO:0007669"/>
    <property type="project" value="UniProtKB-SubCell"/>
</dbReference>
<comment type="subcellular location">
    <subcellularLocation>
        <location evidence="4">Cytoplasm</location>
        <location evidence="4">Perinuclear region</location>
    </subcellularLocation>
    <subcellularLocation>
        <location evidence="3">Cytoplasmic vesicle</location>
        <location evidence="3">Autophagosome membrane</location>
        <topology evidence="3">Multi-pass membrane protein</topology>
    </subcellularLocation>
    <subcellularLocation>
        <location evidence="2">Endoplasmic reticulum membrane</location>
        <topology evidence="2">Multi-pass membrane protein</topology>
    </subcellularLocation>
    <subcellularLocation>
        <location evidence="1">Endoplasmic reticulum-Golgi intermediate compartment membrane</location>
        <topology evidence="1">Multi-pass membrane protein</topology>
    </subcellularLocation>
    <subcellularLocation>
        <location evidence="5">Golgi apparatus membrane</location>
        <topology evidence="5">Multi-pass membrane protein</topology>
    </subcellularLocation>
</comment>
<feature type="transmembrane region" description="Helical" evidence="14">
    <location>
        <begin position="83"/>
        <end position="100"/>
    </location>
</feature>
<dbReference type="Gene3D" id="3.40.50.12100">
    <property type="entry name" value="Stimulator of interferon genes protein"/>
    <property type="match status" value="1"/>
</dbReference>
<dbReference type="InterPro" id="IPR038623">
    <property type="entry name" value="STING_C_sf"/>
</dbReference>
<dbReference type="GO" id="GO:0045087">
    <property type="term" value="P:innate immune response"/>
    <property type="evidence" value="ECO:0007669"/>
    <property type="project" value="TreeGrafter"/>
</dbReference>
<evidence type="ECO:0000256" key="5">
    <source>
        <dbReference type="ARBA" id="ARBA00004653"/>
    </source>
</evidence>
<reference evidence="17" key="1">
    <citation type="submission" date="2021-02" db="EMBL/GenBank/DDBJ databases">
        <title>Comparative genomics reveals that relaxation of natural selection precedes convergent phenotypic evolution of cavefish.</title>
        <authorList>
            <person name="Peng Z."/>
        </authorList>
    </citation>
    <scope>NUCLEOTIDE SEQUENCE</scope>
    <source>
        <tissue evidence="17">Muscle</tissue>
    </source>
</reference>
<keyword evidence="9" id="KW-0547">Nucleotide-binding</keyword>
<dbReference type="GO" id="GO:0061709">
    <property type="term" value="P:reticulophagy"/>
    <property type="evidence" value="ECO:0007669"/>
    <property type="project" value="TreeGrafter"/>
</dbReference>
<evidence type="ECO:0000256" key="14">
    <source>
        <dbReference type="SAM" id="Phobius"/>
    </source>
</evidence>
<dbReference type="CDD" id="cd22658">
    <property type="entry name" value="STING_C_metazoan-like"/>
    <property type="match status" value="1"/>
</dbReference>
<dbReference type="InterPro" id="IPR055432">
    <property type="entry name" value="STING_LBD"/>
</dbReference>
<keyword evidence="11 14" id="KW-1133">Transmembrane helix</keyword>
<dbReference type="Pfam" id="PF15009">
    <property type="entry name" value="STING_LBD"/>
    <property type="match status" value="1"/>
</dbReference>
<evidence type="ECO:0000256" key="4">
    <source>
        <dbReference type="ARBA" id="ARBA00004556"/>
    </source>
</evidence>
<keyword evidence="18" id="KW-1185">Reference proteome</keyword>
<dbReference type="InterPro" id="IPR047191">
    <property type="entry name" value="STING_C_chordates"/>
</dbReference>
<evidence type="ECO:0000313" key="18">
    <source>
        <dbReference type="Proteomes" id="UP001059041"/>
    </source>
</evidence>
<dbReference type="AlphaFoldDB" id="A0A9W7WJA4"/>
<protein>
    <recommendedName>
        <fullName evidence="7">Stimulator of interferon genes protein</fullName>
    </recommendedName>
</protein>
<dbReference type="GO" id="GO:0061507">
    <property type="term" value="F:2',3'-cyclic GMP-AMP binding"/>
    <property type="evidence" value="ECO:0007669"/>
    <property type="project" value="TreeGrafter"/>
</dbReference>
<evidence type="ECO:0000256" key="13">
    <source>
        <dbReference type="ARBA" id="ARBA00024169"/>
    </source>
</evidence>
<dbReference type="Pfam" id="PF23417">
    <property type="entry name" value="STING_TM"/>
    <property type="match status" value="1"/>
</dbReference>
<dbReference type="InterPro" id="IPR029158">
    <property type="entry name" value="STING"/>
</dbReference>
<feature type="domain" description="STING ligand-binding" evidence="15">
    <location>
        <begin position="148"/>
        <end position="326"/>
    </location>
</feature>
<evidence type="ECO:0000259" key="15">
    <source>
        <dbReference type="Pfam" id="PF15009"/>
    </source>
</evidence>
<evidence type="ECO:0000256" key="8">
    <source>
        <dbReference type="ARBA" id="ARBA00022692"/>
    </source>
</evidence>
<gene>
    <name evidence="17" type="ORF">IRJ41_017493</name>
</gene>
<dbReference type="GO" id="GO:0005789">
    <property type="term" value="C:endoplasmic reticulum membrane"/>
    <property type="evidence" value="ECO:0007669"/>
    <property type="project" value="UniProtKB-SubCell"/>
</dbReference>
<evidence type="ECO:0000256" key="11">
    <source>
        <dbReference type="ARBA" id="ARBA00022989"/>
    </source>
</evidence>
<dbReference type="FunFam" id="1.20.5.5200:FF:000001">
    <property type="entry name" value="Stimulator of interferon genes protein"/>
    <property type="match status" value="1"/>
</dbReference>
<keyword evidence="12 14" id="KW-0472">Membrane</keyword>
<comment type="caution">
    <text evidence="17">The sequence shown here is derived from an EMBL/GenBank/DDBJ whole genome shotgun (WGS) entry which is preliminary data.</text>
</comment>
<comment type="catalytic activity">
    <reaction evidence="13">
        <text>H(+)(in) = H(+)(out)</text>
        <dbReference type="Rhea" id="RHEA:34979"/>
        <dbReference type="ChEBI" id="CHEBI:15378"/>
    </reaction>
</comment>
<evidence type="ECO:0000256" key="6">
    <source>
        <dbReference type="ARBA" id="ARBA00009027"/>
    </source>
</evidence>
<dbReference type="GO" id="GO:0000045">
    <property type="term" value="P:autophagosome assembly"/>
    <property type="evidence" value="ECO:0007669"/>
    <property type="project" value="TreeGrafter"/>
</dbReference>
<feature type="transmembrane region" description="Helical" evidence="14">
    <location>
        <begin position="44"/>
        <end position="62"/>
    </location>
</feature>
<dbReference type="GO" id="GO:0051607">
    <property type="term" value="P:defense response to virus"/>
    <property type="evidence" value="ECO:0007669"/>
    <property type="project" value="TreeGrafter"/>
</dbReference>
<evidence type="ECO:0000256" key="9">
    <source>
        <dbReference type="ARBA" id="ARBA00022741"/>
    </source>
</evidence>
<name>A0A9W7WJA4_TRIRA</name>
<dbReference type="GO" id="GO:0032481">
    <property type="term" value="P:positive regulation of type I interferon production"/>
    <property type="evidence" value="ECO:0007669"/>
    <property type="project" value="InterPro"/>
</dbReference>
<dbReference type="Gene3D" id="1.20.5.5200">
    <property type="match status" value="1"/>
</dbReference>
<evidence type="ECO:0000256" key="2">
    <source>
        <dbReference type="ARBA" id="ARBA00004477"/>
    </source>
</evidence>
<evidence type="ECO:0000256" key="1">
    <source>
        <dbReference type="ARBA" id="ARBA00004457"/>
    </source>
</evidence>
<accession>A0A9W7WJA4</accession>
<feature type="domain" description="STING transmembrane" evidence="16">
    <location>
        <begin position="40"/>
        <end position="145"/>
    </location>
</feature>
<dbReference type="InterPro" id="IPR055434">
    <property type="entry name" value="STING_TM"/>
</dbReference>
<dbReference type="GO" id="GO:0035438">
    <property type="term" value="F:cyclic-di-GMP binding"/>
    <property type="evidence" value="ECO:0007669"/>
    <property type="project" value="TreeGrafter"/>
</dbReference>
<dbReference type="GO" id="GO:0002218">
    <property type="term" value="P:activation of innate immune response"/>
    <property type="evidence" value="ECO:0007669"/>
    <property type="project" value="InterPro"/>
</dbReference>
<keyword evidence="10" id="KW-0256">Endoplasmic reticulum</keyword>
<dbReference type="GO" id="GO:0016239">
    <property type="term" value="P:positive regulation of macroautophagy"/>
    <property type="evidence" value="ECO:0007669"/>
    <property type="project" value="TreeGrafter"/>
</dbReference>
<dbReference type="Proteomes" id="UP001059041">
    <property type="component" value="Linkage Group LG13"/>
</dbReference>
<proteinExistence type="inferred from homology"/>
<dbReference type="GO" id="GO:0000139">
    <property type="term" value="C:Golgi membrane"/>
    <property type="evidence" value="ECO:0007669"/>
    <property type="project" value="UniProtKB-SubCell"/>
</dbReference>
<dbReference type="PANTHER" id="PTHR34339:SF1">
    <property type="entry name" value="STIMULATOR OF INTERFERON GENES PROTEIN"/>
    <property type="match status" value="1"/>
</dbReference>
<evidence type="ECO:0000256" key="3">
    <source>
        <dbReference type="ARBA" id="ARBA00004542"/>
    </source>
</evidence>
<evidence type="ECO:0000256" key="10">
    <source>
        <dbReference type="ARBA" id="ARBA00022824"/>
    </source>
</evidence>
<comment type="similarity">
    <text evidence="6">Belongs to the STING family.</text>
</comment>
<evidence type="ECO:0000313" key="17">
    <source>
        <dbReference type="EMBL" id="KAI7801604.1"/>
    </source>
</evidence>
<keyword evidence="8 14" id="KW-0812">Transmembrane</keyword>
<organism evidence="17 18">
    <name type="scientific">Triplophysa rosa</name>
    <name type="common">Cave loach</name>
    <dbReference type="NCBI Taxonomy" id="992332"/>
    <lineage>
        <taxon>Eukaryota</taxon>
        <taxon>Metazoa</taxon>
        <taxon>Chordata</taxon>
        <taxon>Craniata</taxon>
        <taxon>Vertebrata</taxon>
        <taxon>Euteleostomi</taxon>
        <taxon>Actinopterygii</taxon>
        <taxon>Neopterygii</taxon>
        <taxon>Teleostei</taxon>
        <taxon>Ostariophysi</taxon>
        <taxon>Cypriniformes</taxon>
        <taxon>Nemacheilidae</taxon>
        <taxon>Triplophysa</taxon>
    </lineage>
</organism>
<dbReference type="FunFam" id="3.40.50.12100:FF:000001">
    <property type="entry name" value="Stimulator of interferon genes protein"/>
    <property type="match status" value="1"/>
</dbReference>
<evidence type="ECO:0000256" key="12">
    <source>
        <dbReference type="ARBA" id="ARBA00023136"/>
    </source>
</evidence>
<feature type="transmembrane region" description="Helical" evidence="14">
    <location>
        <begin position="12"/>
        <end position="32"/>
    </location>
</feature>
<dbReference type="EMBL" id="JAFHDT010000013">
    <property type="protein sequence ID" value="KAI7801604.1"/>
    <property type="molecule type" value="Genomic_DNA"/>
</dbReference>